<dbReference type="EMBL" id="ODYU01007547">
    <property type="protein sequence ID" value="SOQ50407.1"/>
    <property type="molecule type" value="Genomic_DNA"/>
</dbReference>
<evidence type="ECO:0000313" key="1">
    <source>
        <dbReference type="EMBL" id="SOQ50407.1"/>
    </source>
</evidence>
<reference evidence="1" key="1">
    <citation type="submission" date="2016-07" db="EMBL/GenBank/DDBJ databases">
        <authorList>
            <person name="Bretaudeau A."/>
        </authorList>
    </citation>
    <scope>NUCLEOTIDE SEQUENCE</scope>
    <source>
        <strain evidence="1">Rice</strain>
        <tissue evidence="1">Whole body</tissue>
    </source>
</reference>
<organism evidence="1">
    <name type="scientific">Spodoptera frugiperda</name>
    <name type="common">Fall armyworm</name>
    <dbReference type="NCBI Taxonomy" id="7108"/>
    <lineage>
        <taxon>Eukaryota</taxon>
        <taxon>Metazoa</taxon>
        <taxon>Ecdysozoa</taxon>
        <taxon>Arthropoda</taxon>
        <taxon>Hexapoda</taxon>
        <taxon>Insecta</taxon>
        <taxon>Pterygota</taxon>
        <taxon>Neoptera</taxon>
        <taxon>Endopterygota</taxon>
        <taxon>Lepidoptera</taxon>
        <taxon>Glossata</taxon>
        <taxon>Ditrysia</taxon>
        <taxon>Noctuoidea</taxon>
        <taxon>Noctuidae</taxon>
        <taxon>Amphipyrinae</taxon>
        <taxon>Spodoptera</taxon>
    </lineage>
</organism>
<proteinExistence type="predicted"/>
<name>A0A2H1WBI8_SPOFR</name>
<accession>A0A2H1WBI8</accession>
<sequence length="166" mass="18815">MDECRCRFVYLHLLLRKQVGKRAERSSDGKQSSLPVDIWKTRGVTNQSVAINQRVPNRGRPMLGAVLHRDSVMKRDTKTYITFITLVLLTEPWSSHCKAKGTSPNSFDGGTGIGKIRKGGNPVTDCARQSINRESEESTIHFQYKYGRLNVTTIALPRVKRQRRDA</sequence>
<protein>
    <submittedName>
        <fullName evidence="1">SFRICE_030970</fullName>
    </submittedName>
</protein>
<gene>
    <name evidence="1" type="ORF">SFRICE_030970</name>
</gene>
<dbReference type="AlphaFoldDB" id="A0A2H1WBI8"/>